<keyword evidence="1" id="KW-0805">Transcription regulation</keyword>
<dbReference type="RefSeq" id="WP_184134246.1">
    <property type="nucleotide sequence ID" value="NZ_JACHKT010000015.1"/>
</dbReference>
<proteinExistence type="predicted"/>
<feature type="transmembrane region" description="Helical" evidence="4">
    <location>
        <begin position="71"/>
        <end position="88"/>
    </location>
</feature>
<keyword evidence="2 6" id="KW-0238">DNA-binding</keyword>
<feature type="transmembrane region" description="Helical" evidence="4">
    <location>
        <begin position="138"/>
        <end position="157"/>
    </location>
</feature>
<dbReference type="Pfam" id="PF12833">
    <property type="entry name" value="HTH_18"/>
    <property type="match status" value="1"/>
</dbReference>
<dbReference type="SUPFAM" id="SSF46689">
    <property type="entry name" value="Homeodomain-like"/>
    <property type="match status" value="1"/>
</dbReference>
<dbReference type="PROSITE" id="PS01124">
    <property type="entry name" value="HTH_ARAC_FAMILY_2"/>
    <property type="match status" value="1"/>
</dbReference>
<dbReference type="PANTHER" id="PTHR43280">
    <property type="entry name" value="ARAC-FAMILY TRANSCRIPTIONAL REGULATOR"/>
    <property type="match status" value="1"/>
</dbReference>
<keyword evidence="4" id="KW-1133">Transmembrane helix</keyword>
<dbReference type="PANTHER" id="PTHR43280:SF29">
    <property type="entry name" value="ARAC-FAMILY TRANSCRIPTIONAL REGULATOR"/>
    <property type="match status" value="1"/>
</dbReference>
<dbReference type="InterPro" id="IPR018060">
    <property type="entry name" value="HTH_AraC"/>
</dbReference>
<feature type="domain" description="HTH araC/xylS-type" evidence="5">
    <location>
        <begin position="272"/>
        <end position="375"/>
    </location>
</feature>
<keyword evidence="7" id="KW-1185">Reference proteome</keyword>
<organism evidence="6 7">
    <name type="scientific">Arcicella rosea</name>
    <dbReference type="NCBI Taxonomy" id="502909"/>
    <lineage>
        <taxon>Bacteria</taxon>
        <taxon>Pseudomonadati</taxon>
        <taxon>Bacteroidota</taxon>
        <taxon>Cytophagia</taxon>
        <taxon>Cytophagales</taxon>
        <taxon>Flectobacillaceae</taxon>
        <taxon>Arcicella</taxon>
    </lineage>
</organism>
<protein>
    <submittedName>
        <fullName evidence="6">AraC-like DNA-binding protein/uncharacterized membrane protein (DUF485 family)</fullName>
    </submittedName>
</protein>
<dbReference type="InterPro" id="IPR009057">
    <property type="entry name" value="Homeodomain-like_sf"/>
</dbReference>
<dbReference type="GO" id="GO:0003700">
    <property type="term" value="F:DNA-binding transcription factor activity"/>
    <property type="evidence" value="ECO:0007669"/>
    <property type="project" value="InterPro"/>
</dbReference>
<feature type="transmembrane region" description="Helical" evidence="4">
    <location>
        <begin position="188"/>
        <end position="209"/>
    </location>
</feature>
<evidence type="ECO:0000259" key="5">
    <source>
        <dbReference type="PROSITE" id="PS01124"/>
    </source>
</evidence>
<dbReference type="Gene3D" id="1.10.10.60">
    <property type="entry name" value="Homeodomain-like"/>
    <property type="match status" value="2"/>
</dbReference>
<feature type="transmembrane region" description="Helical" evidence="4">
    <location>
        <begin position="39"/>
        <end position="59"/>
    </location>
</feature>
<evidence type="ECO:0000256" key="2">
    <source>
        <dbReference type="ARBA" id="ARBA00023125"/>
    </source>
</evidence>
<evidence type="ECO:0000313" key="7">
    <source>
        <dbReference type="Proteomes" id="UP000524404"/>
    </source>
</evidence>
<name>A0A841EQM3_9BACT</name>
<feature type="transmembrane region" description="Helical" evidence="4">
    <location>
        <begin position="221"/>
        <end position="238"/>
    </location>
</feature>
<gene>
    <name evidence="6" type="ORF">HNP25_002327</name>
</gene>
<dbReference type="SMART" id="SM00342">
    <property type="entry name" value="HTH_ARAC"/>
    <property type="match status" value="1"/>
</dbReference>
<evidence type="ECO:0000313" key="6">
    <source>
        <dbReference type="EMBL" id="MBB6003669.1"/>
    </source>
</evidence>
<evidence type="ECO:0000256" key="1">
    <source>
        <dbReference type="ARBA" id="ARBA00023015"/>
    </source>
</evidence>
<dbReference type="EMBL" id="JACHKT010000015">
    <property type="protein sequence ID" value="MBB6003669.1"/>
    <property type="molecule type" value="Genomic_DNA"/>
</dbReference>
<dbReference type="GO" id="GO:0043565">
    <property type="term" value="F:sequence-specific DNA binding"/>
    <property type="evidence" value="ECO:0007669"/>
    <property type="project" value="InterPro"/>
</dbReference>
<feature type="transmembrane region" description="Helical" evidence="4">
    <location>
        <begin position="6"/>
        <end position="27"/>
    </location>
</feature>
<evidence type="ECO:0000256" key="3">
    <source>
        <dbReference type="ARBA" id="ARBA00023163"/>
    </source>
</evidence>
<comment type="caution">
    <text evidence="6">The sequence shown here is derived from an EMBL/GenBank/DDBJ whole genome shotgun (WGS) entry which is preliminary data.</text>
</comment>
<accession>A0A841EQM3</accession>
<evidence type="ECO:0000256" key="4">
    <source>
        <dbReference type="SAM" id="Phobius"/>
    </source>
</evidence>
<keyword evidence="3" id="KW-0804">Transcription</keyword>
<dbReference type="AlphaFoldDB" id="A0A841EQM3"/>
<keyword evidence="4" id="KW-0472">Membrane</keyword>
<sequence>MQIYWSNYSVPLWFGFIQAWIYAFLFWKRAYQNNRLSDYLFGLVLIGMAFNIWEYMLGFSGIEILWQELNFLPRNFGLAFPPLCYFYFKSQIDKDFRFSLKDIFNFLPFLIDTFYRIVIFSMGKDFVQYFEKNYHNAWGIGHLELLTSIVLTAYYVYRAFKLYNQYRLWTKTQFSDIESVSFKWFRNLLIVLLLDWAVSLIKLVIISNFKLDFYQDWWDNLIGVILIYYISITGYAQAQPTKDLVFKETEDSVLENPPKEKFEEEELSKWKTKILQLMHEEQLYLQPELTLSDISSRLKTNVSVLSGVVNNAFGKNFNDFVNEYRVKEFQKRAILPENKNITLLGIAFDCGFNSKATFNRSFKKFTGKSPKEFLT</sequence>
<keyword evidence="4" id="KW-0812">Transmembrane</keyword>
<feature type="transmembrane region" description="Helical" evidence="4">
    <location>
        <begin position="100"/>
        <end position="118"/>
    </location>
</feature>
<dbReference type="Proteomes" id="UP000524404">
    <property type="component" value="Unassembled WGS sequence"/>
</dbReference>
<reference evidence="6 7" key="1">
    <citation type="submission" date="2020-08" db="EMBL/GenBank/DDBJ databases">
        <title>Functional genomics of gut bacteria from endangered species of beetles.</title>
        <authorList>
            <person name="Carlos-Shanley C."/>
        </authorList>
    </citation>
    <scope>NUCLEOTIDE SEQUENCE [LARGE SCALE GENOMIC DNA]</scope>
    <source>
        <strain evidence="6 7">S00070</strain>
    </source>
</reference>